<dbReference type="SUPFAM" id="SSF48179">
    <property type="entry name" value="6-phosphogluconate dehydrogenase C-terminal domain-like"/>
    <property type="match status" value="1"/>
</dbReference>
<dbReference type="Gene3D" id="3.40.50.720">
    <property type="entry name" value="NAD(P)-binding Rossmann-like Domain"/>
    <property type="match status" value="1"/>
</dbReference>
<dbReference type="AlphaFoldDB" id="D8LPB4"/>
<dbReference type="SUPFAM" id="SSF51735">
    <property type="entry name" value="NAD(P)-binding Rossmann-fold domains"/>
    <property type="match status" value="1"/>
</dbReference>
<accession>D8LPB4</accession>
<name>D8LPB4_ECTSI</name>
<evidence type="ECO:0000313" key="1">
    <source>
        <dbReference type="EMBL" id="CBN80385.1"/>
    </source>
</evidence>
<dbReference type="InterPro" id="IPR008927">
    <property type="entry name" value="6-PGluconate_DH-like_C_sf"/>
</dbReference>
<dbReference type="InParanoid" id="D8LPB4"/>
<evidence type="ECO:0000313" key="2">
    <source>
        <dbReference type="Proteomes" id="UP000002630"/>
    </source>
</evidence>
<keyword evidence="2" id="KW-1185">Reference proteome</keyword>
<protein>
    <submittedName>
        <fullName evidence="1">UDP-glucose/GDP-mannose dehydrogenase</fullName>
    </submittedName>
</protein>
<dbReference type="Proteomes" id="UP000002630">
    <property type="component" value="Linkage Group LG16"/>
</dbReference>
<proteinExistence type="predicted"/>
<dbReference type="EMBL" id="FN648730">
    <property type="protein sequence ID" value="CBN80385.1"/>
    <property type="molecule type" value="Genomic_DNA"/>
</dbReference>
<reference evidence="1 2" key="1">
    <citation type="journal article" date="2010" name="Nature">
        <title>The Ectocarpus genome and the independent evolution of multicellularity in brown algae.</title>
        <authorList>
            <person name="Cock J.M."/>
            <person name="Sterck L."/>
            <person name="Rouze P."/>
            <person name="Scornet D."/>
            <person name="Allen A.E."/>
            <person name="Amoutzias G."/>
            <person name="Anthouard V."/>
            <person name="Artiguenave F."/>
            <person name="Aury J.M."/>
            <person name="Badger J.H."/>
            <person name="Beszteri B."/>
            <person name="Billiau K."/>
            <person name="Bonnet E."/>
            <person name="Bothwell J.H."/>
            <person name="Bowler C."/>
            <person name="Boyen C."/>
            <person name="Brownlee C."/>
            <person name="Carrano C.J."/>
            <person name="Charrier B."/>
            <person name="Cho G.Y."/>
            <person name="Coelho S.M."/>
            <person name="Collen J."/>
            <person name="Corre E."/>
            <person name="Da Silva C."/>
            <person name="Delage L."/>
            <person name="Delaroque N."/>
            <person name="Dittami S.M."/>
            <person name="Doulbeau S."/>
            <person name="Elias M."/>
            <person name="Farnham G."/>
            <person name="Gachon C.M."/>
            <person name="Gschloessl B."/>
            <person name="Heesch S."/>
            <person name="Jabbari K."/>
            <person name="Jubin C."/>
            <person name="Kawai H."/>
            <person name="Kimura K."/>
            <person name="Kloareg B."/>
            <person name="Kupper F.C."/>
            <person name="Lang D."/>
            <person name="Le Bail A."/>
            <person name="Leblanc C."/>
            <person name="Lerouge P."/>
            <person name="Lohr M."/>
            <person name="Lopez P.J."/>
            <person name="Martens C."/>
            <person name="Maumus F."/>
            <person name="Michel G."/>
            <person name="Miranda-Saavedra D."/>
            <person name="Morales J."/>
            <person name="Moreau H."/>
            <person name="Motomura T."/>
            <person name="Nagasato C."/>
            <person name="Napoli C.A."/>
            <person name="Nelson D.R."/>
            <person name="Nyvall-Collen P."/>
            <person name="Peters A.F."/>
            <person name="Pommier C."/>
            <person name="Potin P."/>
            <person name="Poulain J."/>
            <person name="Quesneville H."/>
            <person name="Read B."/>
            <person name="Rensing S.A."/>
            <person name="Ritter A."/>
            <person name="Rousvoal S."/>
            <person name="Samanta M."/>
            <person name="Samson G."/>
            <person name="Schroeder D.C."/>
            <person name="Segurens B."/>
            <person name="Strittmatter M."/>
            <person name="Tonon T."/>
            <person name="Tregear J.W."/>
            <person name="Valentin K."/>
            <person name="von Dassow P."/>
            <person name="Yamagishi T."/>
            <person name="Van de Peer Y."/>
            <person name="Wincker P."/>
        </authorList>
    </citation>
    <scope>NUCLEOTIDE SEQUENCE [LARGE SCALE GENOMIC DNA]</scope>
    <source>
        <strain evidence="2">Ec32 / CCAP1310/4</strain>
    </source>
</reference>
<dbReference type="InterPro" id="IPR036291">
    <property type="entry name" value="NAD(P)-bd_dom_sf"/>
</dbReference>
<organism evidence="1 2">
    <name type="scientific">Ectocarpus siliculosus</name>
    <name type="common">Brown alga</name>
    <name type="synonym">Conferva siliculosa</name>
    <dbReference type="NCBI Taxonomy" id="2880"/>
    <lineage>
        <taxon>Eukaryota</taxon>
        <taxon>Sar</taxon>
        <taxon>Stramenopiles</taxon>
        <taxon>Ochrophyta</taxon>
        <taxon>PX clade</taxon>
        <taxon>Phaeophyceae</taxon>
        <taxon>Ectocarpales</taxon>
        <taxon>Ectocarpaceae</taxon>
        <taxon>Ectocarpus</taxon>
    </lineage>
</organism>
<gene>
    <name evidence="1" type="ORF">Esi_0052_0113</name>
</gene>
<sequence length="270" mass="29387">MSVVGILGNGEIGSSLHRVYQLAGDADVIVRDPIQGLDASLSHCGVVNVCIPFRNYDEFVTALRDLALREGCVVIIQSTVAVGCTDRVQADLPTLVCAQSPVRGVHPHLTDGLLTFDKYVGVSDRFAGDDAIESFLTQHMKSLGMKPVVCRAKESELAKLISTTLYGVNIAAITDVSKLCDDAGVDFEKVFTQWQTGYNAGYTALGKSNVCRPVLTPIPENEEDGKQVIGGHCILSNCCILEREMEETTLSSFVLRYSDERHPRHRAQSL</sequence>
<dbReference type="EMBL" id="FN649741">
    <property type="protein sequence ID" value="CBN80385.1"/>
    <property type="molecule type" value="Genomic_DNA"/>
</dbReference>